<evidence type="ECO:0000259" key="3">
    <source>
        <dbReference type="Pfam" id="PF25023"/>
    </source>
</evidence>
<dbReference type="RefSeq" id="WP_197003432.1">
    <property type="nucleotide sequence ID" value="NZ_JADOUF010000001.1"/>
</dbReference>
<dbReference type="PANTHER" id="PTHR32305:SF17">
    <property type="entry name" value="TRNA NUCLEASE WAPA"/>
    <property type="match status" value="1"/>
</dbReference>
<dbReference type="InterPro" id="IPR056823">
    <property type="entry name" value="TEN-like_YD-shell"/>
</dbReference>
<feature type="domain" description="Teneurin-like YD-shell" evidence="3">
    <location>
        <begin position="1596"/>
        <end position="1791"/>
    </location>
</feature>
<dbReference type="CDD" id="cd00081">
    <property type="entry name" value="Hint"/>
    <property type="match status" value="1"/>
</dbReference>
<dbReference type="InterPro" id="IPR022385">
    <property type="entry name" value="Rhs_assc_core"/>
</dbReference>
<dbReference type="InterPro" id="IPR006530">
    <property type="entry name" value="YD"/>
</dbReference>
<reference evidence="4" key="1">
    <citation type="submission" date="2020-11" db="EMBL/GenBank/DDBJ databases">
        <title>Sequencing the genomes of 1000 actinobacteria strains.</title>
        <authorList>
            <person name="Klenk H.-P."/>
        </authorList>
    </citation>
    <scope>NUCLEOTIDE SEQUENCE</scope>
    <source>
        <strain evidence="4">DSM 45356</strain>
    </source>
</reference>
<sequence length="2214" mass="235135">MQKYTMARVTKATNPPPRRVAPSTAAPANPTVVWPSPGAVDVDLAGGARTSQAAGAREVPTKVGGLPVSVTPVSIGESARAAAKSAPTKVRLEVLDGAVTAKTGLHGLLMKVSRADGVTTEGPIGLSVDYSTFARAYGGDWSARLRLVEVPDCAVSTPSRAECAVRPVATTNDPRTQLLTATVQAAPASQPRMFAAVAGASSSAGDFTATPLTPSSTWSSGTSSGDFDWSYPLRTPPSLGGPTPPLALSYSSGSMDGLTAATNNQQSWAGQGFALWPGFIERKYKPCQDDKASESGPLPNNTSITSGDECWGTDNATMSLNGHSSELVRDDASGAWHPKSDDGSRVERLYDAARANGDNDDEYWRITTPDGVQYYFGYNRLPGWSVGKAETRSAWTVPVYGNHSGEKCNNGGYDTSWCQQAWRWNLDYVVDPHSNAMAYYYAPETNMYGRGAAPGTATTYTRGGTLDHIDYGLRSDNLYATAPQKVTFASAERCSAGSTCDFAHPLSYPDTPLDQNCTGGTCTYIAPTFWTTKRLAKITTQVWRGSAYGDVDSWTLNHSYPNAGDTDTRSALWLDSISHSGLVGSVATLPDVTFTGQSMGNRVNTGGSYAPLYWRRITGITSEAGGTVTIAYTGPECSSANLPASPDSNGLRCMPVRWTPPDTGVERQDYFHKYVVTDITESDSNATANVGVTTHYDYDGPAAWHFDESDGLSPADKKTWSQWRGYSKVRTTVGLAPETLSRTETLFHRGMSGDKVAAGGTKNITVTGSDGVAVDDADYLAGAAREKTTYNGADVIASTITDPWVSPSATATRVRSWGTTRALITHPGTVTNRQAFSGGFRKTQTITSYDVNGLPTQVSDLGDLGVDNDQHCTRTTYTQNTGAWLLTLASRTETVAAACTATPNRPTDVVSDTLTYYDGATSLTAIPSKGDVTRTEAVNGWVAGGPTYAVTAQNTHDDYGRTLTSINVDNKLTSTVYTPAAGGPLTQTVTTNPALHVDTIISDPAWGQPTATIDANGRRYDMEYDPLGRLIKGWLPGRAKGTDSPNIQYAYTIRTNAPNVVTSQSLRNDGTYLTSTKLYDGMLRERQAQGYSPGAQGGRIVLDTVYDTRGMVARTNKYVTAGIPGTDVLLPHDSDVAQQTRTTYDGAGRPINEAFYVQATFKWQTTTAYFGDHTDVTPPAGGTPTSRYTNAIGQATQLRQFKNGTTSGAYDATSYTYTPSGKLDTVTDAAGNKWKHVYDIAGREISTTDPDQGTTTSTYDDAGRVTSTTNARNLTLATVYDALGRKSELHDTTSTGPLRAKWTYDTVAKGQLASATRYIGNSVYVSTIDSYGPNYKPASTTIKIPAPAGATPAEAALAGNYVTTATFNIDGTQASTTMPTVKGLDSETLDYGYDYYGNPTTLKSTVTAGSVITKRTYVAGTDYLGFGELNQLTLNGSAFNKSVWLYYGYEVGTGRVNEAITKRGIAAPYQADVFYTYDDAGNITKVKDAAFNASTGTYAAPPDTQCFKYDYLRRTTQAWTAADMNTTCATVPTANTPAGGVDGPAPYWNTYTFDVTGNRTGDNPHDATGNRTYNYPAGGANQPHGLTSVTAGASTTSSYGYDNAGNTTSRTSAGRSQNLTWDNENHLTAVTEAGKATANIYDADGARIIRKDPDGTATLYLGTTEARATNTGVVSGTRYYAHSDRTIAQRGNGKIYWLSGDNHGTGSLTLDSTTLAVSRRYMHPFGATRGAFVTWANDKGFVGGTQDPTGLTHLGARDYDPAIGRFISVDPVMDPNDPQQINGYAYGNNAPTNFIDADGLWPKFIANAAKSISNGVKDLGHTIAQDPLKFVNQVLIAVIVVVAVAGMCAVPPGVGCAVAAAVIGGALAGGASAAVGYVSDVDAGRKEASWDGFSQEVGDGMVTGAVTGAVFAPLAGLSAAATQPLKAGLLGIDEGVTESTAQNAAKRLTPCQHSFAPDTQVLMADGSTQDIKDIEVGDKVKASDPETGENTDQSVTALHLNQDEDLTDITVASTTGDQQVLHTTQHHPFWDPANGVWVDAADLDPGTHLRTYDGAEVVVIGVDNHAGRRAMRDLTVDSVHTYYVIAAGHPVLVHNESCPLTGQVEYGSTDLSQAVQKARVADANKGNNYGAARLEDGTIIVGRSSKGVHAEQDLIKKANGRKIIDLYTEREPCANKCAGLTQDMNVTWSGPWNPPSVRPSTNAYLRNKIDELFS</sequence>
<evidence type="ECO:0000256" key="1">
    <source>
        <dbReference type="ARBA" id="ARBA00022737"/>
    </source>
</evidence>
<keyword evidence="5" id="KW-1185">Reference proteome</keyword>
<dbReference type="InterPro" id="IPR036844">
    <property type="entry name" value="Hint_dom_sf"/>
</dbReference>
<dbReference type="Pfam" id="PF07591">
    <property type="entry name" value="PT-HINT"/>
    <property type="match status" value="1"/>
</dbReference>
<evidence type="ECO:0000313" key="5">
    <source>
        <dbReference type="Proteomes" id="UP000622552"/>
    </source>
</evidence>
<organism evidence="4 5">
    <name type="scientific">Longispora fulva</name>
    <dbReference type="NCBI Taxonomy" id="619741"/>
    <lineage>
        <taxon>Bacteria</taxon>
        <taxon>Bacillati</taxon>
        <taxon>Actinomycetota</taxon>
        <taxon>Actinomycetes</taxon>
        <taxon>Micromonosporales</taxon>
        <taxon>Micromonosporaceae</taxon>
        <taxon>Longispora</taxon>
    </lineage>
</organism>
<dbReference type="InterPro" id="IPR050708">
    <property type="entry name" value="T6SS_VgrG/RHS"/>
</dbReference>
<name>A0A8J7KKA8_9ACTN</name>
<dbReference type="Gene3D" id="2.180.10.10">
    <property type="entry name" value="RHS repeat-associated core"/>
    <property type="match status" value="1"/>
</dbReference>
<comment type="caution">
    <text evidence="4">The sequence shown here is derived from an EMBL/GenBank/DDBJ whole genome shotgun (WGS) entry which is preliminary data.</text>
</comment>
<protein>
    <submittedName>
        <fullName evidence="4">RHS repeat-associated protein</fullName>
    </submittedName>
</protein>
<feature type="region of interest" description="Disordered" evidence="2">
    <location>
        <begin position="1"/>
        <end position="29"/>
    </location>
</feature>
<gene>
    <name evidence="4" type="ORF">IW245_002655</name>
</gene>
<dbReference type="NCBIfam" id="TIGR01643">
    <property type="entry name" value="YD_repeat_2x"/>
    <property type="match status" value="3"/>
</dbReference>
<dbReference type="EMBL" id="JADOUF010000001">
    <property type="protein sequence ID" value="MBG6136461.1"/>
    <property type="molecule type" value="Genomic_DNA"/>
</dbReference>
<keyword evidence="1" id="KW-0677">Repeat</keyword>
<evidence type="ECO:0000256" key="2">
    <source>
        <dbReference type="SAM" id="MobiDB-lite"/>
    </source>
</evidence>
<dbReference type="NCBIfam" id="TIGR03696">
    <property type="entry name" value="Rhs_assc_core"/>
    <property type="match status" value="1"/>
</dbReference>
<accession>A0A8J7KKA8</accession>
<evidence type="ECO:0000313" key="4">
    <source>
        <dbReference type="EMBL" id="MBG6136461.1"/>
    </source>
</evidence>
<dbReference type="Pfam" id="PF25023">
    <property type="entry name" value="TEN_YD-shell"/>
    <property type="match status" value="1"/>
</dbReference>
<dbReference type="Pfam" id="PF14440">
    <property type="entry name" value="XOO_2897-deam"/>
    <property type="match status" value="1"/>
</dbReference>
<feature type="region of interest" description="Disordered" evidence="2">
    <location>
        <begin position="287"/>
        <end position="310"/>
    </location>
</feature>
<dbReference type="SUPFAM" id="SSF51294">
    <property type="entry name" value="Hedgehog/intein (Hint) domain"/>
    <property type="match status" value="1"/>
</dbReference>
<dbReference type="Proteomes" id="UP000622552">
    <property type="component" value="Unassembled WGS sequence"/>
</dbReference>
<dbReference type="PANTHER" id="PTHR32305">
    <property type="match status" value="1"/>
</dbReference>
<dbReference type="InterPro" id="IPR032722">
    <property type="entry name" value="Deaminase_XOO_2897"/>
</dbReference>
<dbReference type="Gene3D" id="2.170.16.10">
    <property type="entry name" value="Hedgehog/Intein (Hint) domain"/>
    <property type="match status" value="1"/>
</dbReference>
<proteinExistence type="predicted"/>
<dbReference type="Gene3D" id="3.40.140.10">
    <property type="entry name" value="Cytidine Deaminase, domain 2"/>
    <property type="match status" value="1"/>
</dbReference>